<dbReference type="FunFam" id="1.10.3730.10:FF:000001">
    <property type="entry name" value="Pyrroline-5-carboxylate reductase"/>
    <property type="match status" value="1"/>
</dbReference>
<dbReference type="PANTHER" id="PTHR11645">
    <property type="entry name" value="PYRROLINE-5-CARBOXYLATE REDUCTASE"/>
    <property type="match status" value="1"/>
</dbReference>
<evidence type="ECO:0000256" key="1">
    <source>
        <dbReference type="ARBA" id="ARBA00005525"/>
    </source>
</evidence>
<keyword evidence="2" id="KW-0521">NADP</keyword>
<keyword evidence="3" id="KW-0560">Oxidoreductase</keyword>
<dbReference type="PANTHER" id="PTHR11645:SF0">
    <property type="entry name" value="PYRROLINE-5-CARBOXYLATE REDUCTASE 3"/>
    <property type="match status" value="1"/>
</dbReference>
<evidence type="ECO:0000259" key="4">
    <source>
        <dbReference type="Pfam" id="PF14748"/>
    </source>
</evidence>
<accession>A0A9Q1KU91</accession>
<evidence type="ECO:0000313" key="6">
    <source>
        <dbReference type="Proteomes" id="UP001153076"/>
    </source>
</evidence>
<dbReference type="Proteomes" id="UP001153076">
    <property type="component" value="Unassembled WGS sequence"/>
</dbReference>
<organism evidence="5 6">
    <name type="scientific">Carnegiea gigantea</name>
    <dbReference type="NCBI Taxonomy" id="171969"/>
    <lineage>
        <taxon>Eukaryota</taxon>
        <taxon>Viridiplantae</taxon>
        <taxon>Streptophyta</taxon>
        <taxon>Embryophyta</taxon>
        <taxon>Tracheophyta</taxon>
        <taxon>Spermatophyta</taxon>
        <taxon>Magnoliopsida</taxon>
        <taxon>eudicotyledons</taxon>
        <taxon>Gunneridae</taxon>
        <taxon>Pentapetalae</taxon>
        <taxon>Caryophyllales</taxon>
        <taxon>Cactineae</taxon>
        <taxon>Cactaceae</taxon>
        <taxon>Cactoideae</taxon>
        <taxon>Echinocereeae</taxon>
        <taxon>Carnegiea</taxon>
    </lineage>
</organism>
<evidence type="ECO:0000313" key="5">
    <source>
        <dbReference type="EMBL" id="KAJ8449794.1"/>
    </source>
</evidence>
<evidence type="ECO:0000256" key="2">
    <source>
        <dbReference type="ARBA" id="ARBA00022857"/>
    </source>
</evidence>
<dbReference type="SUPFAM" id="SSF48179">
    <property type="entry name" value="6-phosphogluconate dehydrogenase C-terminal domain-like"/>
    <property type="match status" value="1"/>
</dbReference>
<dbReference type="Pfam" id="PF14748">
    <property type="entry name" value="P5CR_dimer"/>
    <property type="match status" value="1"/>
</dbReference>
<dbReference type="OrthoDB" id="10263291at2759"/>
<evidence type="ECO:0000256" key="3">
    <source>
        <dbReference type="ARBA" id="ARBA00023002"/>
    </source>
</evidence>
<dbReference type="GO" id="GO:0055129">
    <property type="term" value="P:L-proline biosynthetic process"/>
    <property type="evidence" value="ECO:0007669"/>
    <property type="project" value="TreeGrafter"/>
</dbReference>
<keyword evidence="6" id="KW-1185">Reference proteome</keyword>
<comment type="similarity">
    <text evidence="1">Belongs to the pyrroline-5-carboxylate reductase family.</text>
</comment>
<dbReference type="EMBL" id="JAKOGI010000019">
    <property type="protein sequence ID" value="KAJ8449794.1"/>
    <property type="molecule type" value="Genomic_DNA"/>
</dbReference>
<reference evidence="5" key="1">
    <citation type="submission" date="2022-04" db="EMBL/GenBank/DDBJ databases">
        <title>Carnegiea gigantea Genome sequencing and assembly v2.</title>
        <authorList>
            <person name="Copetti D."/>
            <person name="Sanderson M.J."/>
            <person name="Burquez A."/>
            <person name="Wojciechowski M.F."/>
        </authorList>
    </citation>
    <scope>NUCLEOTIDE SEQUENCE</scope>
    <source>
        <strain evidence="5">SGP5-SGP5p</strain>
        <tissue evidence="5">Aerial part</tissue>
    </source>
</reference>
<proteinExistence type="inferred from homology"/>
<protein>
    <recommendedName>
        <fullName evidence="4">Pyrroline-5-carboxylate reductase dimerisation domain-containing protein</fullName>
    </recommendedName>
</protein>
<dbReference type="InterPro" id="IPR029036">
    <property type="entry name" value="P5CR_dimer"/>
</dbReference>
<dbReference type="Gene3D" id="3.40.50.720">
    <property type="entry name" value="NAD(P)-binding Rossmann-like Domain"/>
    <property type="match status" value="1"/>
</dbReference>
<dbReference type="Gene3D" id="1.10.3730.10">
    <property type="entry name" value="ProC C-terminal domain-like"/>
    <property type="match status" value="1"/>
</dbReference>
<dbReference type="InterPro" id="IPR008927">
    <property type="entry name" value="6-PGluconate_DH-like_C_sf"/>
</dbReference>
<sequence>MGRSLGEDEFEELRWVVISLGGAATEEDGELIETLFGAIGEVWRTDEKLFDAIAGLRPPLKCYVLEMCSRSGPVCTSLAMEALADGGVAAGVPRDLAMGIASQTILGAASMAVESGKRPAHLKDEIAGAGGISIAGIHELEKGGLRGTLMNAVVAAAKHTQYLFQSQLH</sequence>
<gene>
    <name evidence="5" type="ORF">Cgig2_001450</name>
</gene>
<name>A0A9Q1KU91_9CARY</name>
<dbReference type="AlphaFoldDB" id="A0A9Q1KU91"/>
<feature type="domain" description="Pyrroline-5-carboxylate reductase dimerisation" evidence="4">
    <location>
        <begin position="69"/>
        <end position="161"/>
    </location>
</feature>
<dbReference type="GO" id="GO:0004735">
    <property type="term" value="F:pyrroline-5-carboxylate reductase activity"/>
    <property type="evidence" value="ECO:0007669"/>
    <property type="project" value="TreeGrafter"/>
</dbReference>
<comment type="caution">
    <text evidence="5">The sequence shown here is derived from an EMBL/GenBank/DDBJ whole genome shotgun (WGS) entry which is preliminary data.</text>
</comment>